<evidence type="ECO:0000259" key="6">
    <source>
        <dbReference type="Pfam" id="PF21981"/>
    </source>
</evidence>
<dbReference type="HAMAP" id="MF_01114">
    <property type="entry name" value="RecX"/>
    <property type="match status" value="1"/>
</dbReference>
<dbReference type="GO" id="GO:0006282">
    <property type="term" value="P:regulation of DNA repair"/>
    <property type="evidence" value="ECO:0007669"/>
    <property type="project" value="InterPro"/>
</dbReference>
<evidence type="ECO:0000313" key="7">
    <source>
        <dbReference type="EnsemblPlants" id="Kaladp1221s0022.1.v1.1"/>
    </source>
</evidence>
<sequence length="311" mass="35493">MKMLSFPASLSSHQTLLGFRRIGMTFSCTKDRDYSSAYPMRYVPKKARKDEPENDSSAVESLGEKETFSCFDSNTLRMEVSQHISITYDRMRHAKHSTDFLINDDDDNDEVLGDDSMSKSNGTVGDIENSEKDEFELDVPQDSSISREDAEKLAIKLLAGRAYTAVELKKKLIGKRFAVYIVDDVIKNFRIRGLINDCLYAESYSRSRWSSSTWGPKRIQQALLRKGVNAIDTEKAVNSVFHGSQCNDEGDSKLGLSKASMDHLYAQASKQWLRSRGANLETQKSRIVRWLQYRGFKWNVISYILKKLECE</sequence>
<protein>
    <recommendedName>
        <fullName evidence="3">Regulatory protein RecX</fullName>
    </recommendedName>
</protein>
<evidence type="ECO:0000256" key="2">
    <source>
        <dbReference type="ARBA" id="ARBA00009695"/>
    </source>
</evidence>
<dbReference type="EnsemblPlants" id="Kaladp1221s0022.1.v1.1">
    <property type="protein sequence ID" value="Kaladp1221s0022.1.v1.1"/>
    <property type="gene ID" value="Kaladp1221s0022.v1.1"/>
</dbReference>
<evidence type="ECO:0000259" key="5">
    <source>
        <dbReference type="Pfam" id="PF02631"/>
    </source>
</evidence>
<feature type="domain" description="RecX second three-helical" evidence="5">
    <location>
        <begin position="196"/>
        <end position="235"/>
    </location>
</feature>
<dbReference type="Proteomes" id="UP000594263">
    <property type="component" value="Unplaced"/>
</dbReference>
<dbReference type="Gene3D" id="1.10.10.10">
    <property type="entry name" value="Winged helix-like DNA-binding domain superfamily/Winged helix DNA-binding domain"/>
    <property type="match status" value="2"/>
</dbReference>
<comment type="similarity">
    <text evidence="2">Belongs to the RecX family.</text>
</comment>
<dbReference type="InterPro" id="IPR036388">
    <property type="entry name" value="WH-like_DNA-bd_sf"/>
</dbReference>
<feature type="domain" description="RecX third three-helical" evidence="6">
    <location>
        <begin position="262"/>
        <end position="305"/>
    </location>
</feature>
<accession>A0A7N0VM56</accession>
<dbReference type="Gramene" id="Kaladp1221s0022.1.v1.1">
    <property type="protein sequence ID" value="Kaladp1221s0022.1.v1.1"/>
    <property type="gene ID" value="Kaladp1221s0022.v1.1"/>
</dbReference>
<reference evidence="7" key="1">
    <citation type="submission" date="2021-01" db="UniProtKB">
        <authorList>
            <consortium name="EnsemblPlants"/>
        </authorList>
    </citation>
    <scope>IDENTIFICATION</scope>
</reference>
<keyword evidence="4" id="KW-0963">Cytoplasm</keyword>
<evidence type="ECO:0000313" key="8">
    <source>
        <dbReference type="Proteomes" id="UP000594263"/>
    </source>
</evidence>
<dbReference type="AlphaFoldDB" id="A0A7N0VM56"/>
<comment type="subcellular location">
    <subcellularLocation>
        <location evidence="1">Cytoplasm</location>
    </subcellularLocation>
</comment>
<dbReference type="InterPro" id="IPR053925">
    <property type="entry name" value="RecX_HTH_3rd"/>
</dbReference>
<dbReference type="InterPro" id="IPR053924">
    <property type="entry name" value="RecX_HTH_2nd"/>
</dbReference>
<evidence type="ECO:0000256" key="1">
    <source>
        <dbReference type="ARBA" id="ARBA00004496"/>
    </source>
</evidence>
<dbReference type="PANTHER" id="PTHR33602">
    <property type="entry name" value="REGULATORY PROTEIN RECX FAMILY PROTEIN"/>
    <property type="match status" value="1"/>
</dbReference>
<keyword evidence="8" id="KW-1185">Reference proteome</keyword>
<dbReference type="PANTHER" id="PTHR33602:SF1">
    <property type="entry name" value="REGULATORY PROTEIN RECX FAMILY PROTEIN"/>
    <property type="match status" value="1"/>
</dbReference>
<evidence type="ECO:0000256" key="4">
    <source>
        <dbReference type="ARBA" id="ARBA00022490"/>
    </source>
</evidence>
<dbReference type="Pfam" id="PF21981">
    <property type="entry name" value="RecX_HTH3"/>
    <property type="match status" value="1"/>
</dbReference>
<evidence type="ECO:0000256" key="3">
    <source>
        <dbReference type="ARBA" id="ARBA00018111"/>
    </source>
</evidence>
<dbReference type="Pfam" id="PF02631">
    <property type="entry name" value="RecX_HTH2"/>
    <property type="match status" value="1"/>
</dbReference>
<dbReference type="GO" id="GO:0005737">
    <property type="term" value="C:cytoplasm"/>
    <property type="evidence" value="ECO:0007669"/>
    <property type="project" value="UniProtKB-SubCell"/>
</dbReference>
<name>A0A7N0VM56_KALFE</name>
<dbReference type="InterPro" id="IPR003783">
    <property type="entry name" value="Regulatory_RecX"/>
</dbReference>
<proteinExistence type="inferred from homology"/>
<organism evidence="7 8">
    <name type="scientific">Kalanchoe fedtschenkoi</name>
    <name type="common">Lavender scallops</name>
    <name type="synonym">South American air plant</name>
    <dbReference type="NCBI Taxonomy" id="63787"/>
    <lineage>
        <taxon>Eukaryota</taxon>
        <taxon>Viridiplantae</taxon>
        <taxon>Streptophyta</taxon>
        <taxon>Embryophyta</taxon>
        <taxon>Tracheophyta</taxon>
        <taxon>Spermatophyta</taxon>
        <taxon>Magnoliopsida</taxon>
        <taxon>eudicotyledons</taxon>
        <taxon>Gunneridae</taxon>
        <taxon>Pentapetalae</taxon>
        <taxon>Saxifragales</taxon>
        <taxon>Crassulaceae</taxon>
        <taxon>Kalanchoe</taxon>
    </lineage>
</organism>